<feature type="region of interest" description="Disordered" evidence="5">
    <location>
        <begin position="93"/>
        <end position="120"/>
    </location>
</feature>
<dbReference type="EMBL" id="UINC01004374">
    <property type="protein sequence ID" value="SVA13853.1"/>
    <property type="molecule type" value="Genomic_DNA"/>
</dbReference>
<dbReference type="PROSITE" id="PS50937">
    <property type="entry name" value="HTH_MERR_2"/>
    <property type="match status" value="1"/>
</dbReference>
<keyword evidence="1" id="KW-0678">Repressor</keyword>
<dbReference type="Gene3D" id="1.10.1660.10">
    <property type="match status" value="1"/>
</dbReference>
<keyword evidence="3" id="KW-0238">DNA-binding</keyword>
<keyword evidence="2" id="KW-0805">Transcription regulation</keyword>
<accession>A0A381TIR2</accession>
<dbReference type="SMART" id="SM00422">
    <property type="entry name" value="HTH_MERR"/>
    <property type="match status" value="1"/>
</dbReference>
<protein>
    <recommendedName>
        <fullName evidence="6">HTH merR-type domain-containing protein</fullName>
    </recommendedName>
</protein>
<dbReference type="CDD" id="cd00592">
    <property type="entry name" value="HTH_MerR-like"/>
    <property type="match status" value="1"/>
</dbReference>
<gene>
    <name evidence="7" type="ORF">METZ01_LOCUS66707</name>
</gene>
<dbReference type="PANTHER" id="PTHR30204:SF69">
    <property type="entry name" value="MERR-FAMILY TRANSCRIPTIONAL REGULATOR"/>
    <property type="match status" value="1"/>
</dbReference>
<evidence type="ECO:0000256" key="3">
    <source>
        <dbReference type="ARBA" id="ARBA00023125"/>
    </source>
</evidence>
<evidence type="ECO:0000256" key="5">
    <source>
        <dbReference type="SAM" id="MobiDB-lite"/>
    </source>
</evidence>
<sequence>MTNTPNSENSGSVDSKRVSLAVGELSRRTGVTTATINYYVRIGVLPPPRKTSRTRALYPANFEGLIIKIKELQAAGLNLNGIKQVINGDPTSPLAGAISPEQATSAPTSSTPTGPIPVPDFLEQSGLDDELYDNLIAADLLRRPRPGPDNAPAHDRRDLTAARAFARLKAAGIQYQLLERHAEYSPLSRAEALFLAEHLNSATIRSTSTQPINLVGAFDTVRRYLRNLKLDEAFPDWRAPKI</sequence>
<dbReference type="Pfam" id="PF13411">
    <property type="entry name" value="MerR_1"/>
    <property type="match status" value="1"/>
</dbReference>
<proteinExistence type="predicted"/>
<name>A0A381TIR2_9ZZZZ</name>
<dbReference type="InterPro" id="IPR009061">
    <property type="entry name" value="DNA-bd_dom_put_sf"/>
</dbReference>
<organism evidence="7">
    <name type="scientific">marine metagenome</name>
    <dbReference type="NCBI Taxonomy" id="408172"/>
    <lineage>
        <taxon>unclassified sequences</taxon>
        <taxon>metagenomes</taxon>
        <taxon>ecological metagenomes</taxon>
    </lineage>
</organism>
<evidence type="ECO:0000259" key="6">
    <source>
        <dbReference type="PROSITE" id="PS50937"/>
    </source>
</evidence>
<evidence type="ECO:0000256" key="1">
    <source>
        <dbReference type="ARBA" id="ARBA00022491"/>
    </source>
</evidence>
<feature type="compositionally biased region" description="Low complexity" evidence="5">
    <location>
        <begin position="99"/>
        <end position="113"/>
    </location>
</feature>
<dbReference type="PANTHER" id="PTHR30204">
    <property type="entry name" value="REDOX-CYCLING DRUG-SENSING TRANSCRIPTIONAL ACTIVATOR SOXR"/>
    <property type="match status" value="1"/>
</dbReference>
<dbReference type="GO" id="GO:0003700">
    <property type="term" value="F:DNA-binding transcription factor activity"/>
    <property type="evidence" value="ECO:0007669"/>
    <property type="project" value="InterPro"/>
</dbReference>
<reference evidence="7" key="1">
    <citation type="submission" date="2018-05" db="EMBL/GenBank/DDBJ databases">
        <authorList>
            <person name="Lanie J.A."/>
            <person name="Ng W.-L."/>
            <person name="Kazmierczak K.M."/>
            <person name="Andrzejewski T.M."/>
            <person name="Davidsen T.M."/>
            <person name="Wayne K.J."/>
            <person name="Tettelin H."/>
            <person name="Glass J.I."/>
            <person name="Rusch D."/>
            <person name="Podicherti R."/>
            <person name="Tsui H.-C.T."/>
            <person name="Winkler M.E."/>
        </authorList>
    </citation>
    <scope>NUCLEOTIDE SEQUENCE</scope>
</reference>
<dbReference type="AlphaFoldDB" id="A0A381TIR2"/>
<evidence type="ECO:0000256" key="2">
    <source>
        <dbReference type="ARBA" id="ARBA00023015"/>
    </source>
</evidence>
<dbReference type="SUPFAM" id="SSF46955">
    <property type="entry name" value="Putative DNA-binding domain"/>
    <property type="match status" value="1"/>
</dbReference>
<feature type="domain" description="HTH merR-type" evidence="6">
    <location>
        <begin position="19"/>
        <end position="88"/>
    </location>
</feature>
<evidence type="ECO:0000256" key="4">
    <source>
        <dbReference type="ARBA" id="ARBA00023163"/>
    </source>
</evidence>
<keyword evidence="4" id="KW-0804">Transcription</keyword>
<dbReference type="InterPro" id="IPR047057">
    <property type="entry name" value="MerR_fam"/>
</dbReference>
<evidence type="ECO:0000313" key="7">
    <source>
        <dbReference type="EMBL" id="SVA13853.1"/>
    </source>
</evidence>
<dbReference type="InterPro" id="IPR000551">
    <property type="entry name" value="MerR-type_HTH_dom"/>
</dbReference>
<dbReference type="GO" id="GO:0003677">
    <property type="term" value="F:DNA binding"/>
    <property type="evidence" value="ECO:0007669"/>
    <property type="project" value="UniProtKB-KW"/>
</dbReference>